<dbReference type="EMBL" id="VUNG01000055">
    <property type="protein sequence ID" value="MST85824.1"/>
    <property type="molecule type" value="Genomic_DNA"/>
</dbReference>
<evidence type="ECO:0008006" key="4">
    <source>
        <dbReference type="Google" id="ProtNLM"/>
    </source>
</evidence>
<gene>
    <name evidence="2" type="ORF">FYJ73_14310</name>
</gene>
<keyword evidence="1" id="KW-0732">Signal</keyword>
<dbReference type="Gene3D" id="2.60.120.260">
    <property type="entry name" value="Galactose-binding domain-like"/>
    <property type="match status" value="2"/>
</dbReference>
<protein>
    <recommendedName>
        <fullName evidence="4">CBM-cenC domain-containing protein</fullName>
    </recommendedName>
</protein>
<evidence type="ECO:0000313" key="3">
    <source>
        <dbReference type="Proteomes" id="UP000438914"/>
    </source>
</evidence>
<dbReference type="Proteomes" id="UP000438914">
    <property type="component" value="Unassembled WGS sequence"/>
</dbReference>
<accession>A0A7K0KIY8</accession>
<proteinExistence type="predicted"/>
<evidence type="ECO:0000313" key="2">
    <source>
        <dbReference type="EMBL" id="MST85824.1"/>
    </source>
</evidence>
<feature type="chain" id="PRO_5029687463" description="CBM-cenC domain-containing protein" evidence="1">
    <location>
        <begin position="23"/>
        <end position="277"/>
    </location>
</feature>
<comment type="caution">
    <text evidence="2">The sequence shown here is derived from an EMBL/GenBank/DDBJ whole genome shotgun (WGS) entry which is preliminary data.</text>
</comment>
<feature type="signal peptide" evidence="1">
    <location>
        <begin position="1"/>
        <end position="22"/>
    </location>
</feature>
<dbReference type="InterPro" id="IPR008979">
    <property type="entry name" value="Galactose-bd-like_sf"/>
</dbReference>
<dbReference type="AlphaFoldDB" id="A0A7K0KIY8"/>
<keyword evidence="3" id="KW-1185">Reference proteome</keyword>
<evidence type="ECO:0000256" key="1">
    <source>
        <dbReference type="SAM" id="SignalP"/>
    </source>
</evidence>
<reference evidence="2 3" key="1">
    <citation type="submission" date="2019-08" db="EMBL/GenBank/DDBJ databases">
        <title>In-depth cultivation of the pig gut microbiome towards novel bacterial diversity and tailored functional studies.</title>
        <authorList>
            <person name="Wylensek D."/>
            <person name="Hitch T.C.A."/>
            <person name="Clavel T."/>
        </authorList>
    </citation>
    <scope>NUCLEOTIDE SEQUENCE [LARGE SCALE GENOMIC DNA]</scope>
    <source>
        <strain evidence="2 3">LKV-178-WT-2A</strain>
    </source>
</reference>
<dbReference type="SUPFAM" id="SSF49785">
    <property type="entry name" value="Galactose-binding domain-like"/>
    <property type="match status" value="2"/>
</dbReference>
<dbReference type="RefSeq" id="WP_154535424.1">
    <property type="nucleotide sequence ID" value="NZ_VUNG01000055.1"/>
</dbReference>
<sequence length="277" mass="31126">MKKIYYFCLMAFAMLFAAETNATEVEDYSFDWSKQSAYNLWAADDVKPHLSVTADGLQAENTKAMENYLFQYQGASNLGLTKGKDYTLKIVMKGSAEGKMHLAIGEWGNQAQSDINFSTEEKAYEVPFTASADGGFVLCQSGAFVGTTTIKSITITHEEGTFDGNMYIEYTGKGGENAWDQQAFYDLPVALEKGATYTMSMKVKASENYDDLAFWPIWNASENKNEWGGSKDVQYLDNKKVTTDWTTVSWTPVFLFCATQDRFYGQLDTVLSRRVIF</sequence>
<name>A0A7K0KIY8_9BACT</name>
<organism evidence="2 3">
    <name type="scientific">Hallella mizrahii</name>
    <dbReference type="NCBI Taxonomy" id="2606637"/>
    <lineage>
        <taxon>Bacteria</taxon>
        <taxon>Pseudomonadati</taxon>
        <taxon>Bacteroidota</taxon>
        <taxon>Bacteroidia</taxon>
        <taxon>Bacteroidales</taxon>
        <taxon>Prevotellaceae</taxon>
        <taxon>Hallella</taxon>
    </lineage>
</organism>